<accession>A0ACB0Z9Z9</accession>
<evidence type="ECO:0000313" key="2">
    <source>
        <dbReference type="Proteomes" id="UP001497535"/>
    </source>
</evidence>
<comment type="caution">
    <text evidence="1">The sequence shown here is derived from an EMBL/GenBank/DDBJ whole genome shotgun (WGS) entry which is preliminary data.</text>
</comment>
<protein>
    <submittedName>
        <fullName evidence="1">Uncharacterized protein</fullName>
    </submittedName>
</protein>
<dbReference type="EMBL" id="CAVMJV010000028">
    <property type="protein sequence ID" value="CAK5075759.1"/>
    <property type="molecule type" value="Genomic_DNA"/>
</dbReference>
<evidence type="ECO:0000313" key="1">
    <source>
        <dbReference type="EMBL" id="CAK5075759.1"/>
    </source>
</evidence>
<sequence>MAFMPIKDGEFTSTIYGMIRDNKFTDAMRVLQYEVQRNPESRAALSLLGYCYYYIQDYIMAAECYEKLSELYPQHTDYRLYHAQALYNAYMFPEAVSVLALINDPKMEKKVVKLDAAIKYREEDLQNARILVEQFDSDDPDIEEGKPAEALKRFMAATEQQNVDDTSGYQISEIIDRAVKDHPGIGMAAEEASGGAQLRSVGNTFQLNESAVIEACNLKFAIEYQMKNVDAAAEALLDMPARAEEELDPVTLHNQALIGVETNLADSFSKLQYLLGHNPFPPETFANLLLLYCKYEYYDLAADVLAENAHLTYKMLSQSSESDAYTKFDSLSNSKLVELRKRHQHLQEIRENDGVTTTKTNIDVRSLQQAIDNVEQTMEEFLPSLLSQAKLLWDKSQWSLIEKLFRRSAEFCSGNDIWKLNLAHVLFMQEKFKEASDCYAPLVRANFDKMLEVSAIVLANLCVCYIMTNSNEEAEEIMKRVEREENVNTDKKSFHLSIIIIIGTLYCAKSNYEFGISRIVRALEPCERKLGVDTWFYSKRCLASLMENIAKCVIVIRDDVLIECLQFLEACEAHGHEIPTEANLFAVRPGEIVRMVSHEVIYF</sequence>
<reference evidence="1" key="1">
    <citation type="submission" date="2023-11" db="EMBL/GenBank/DDBJ databases">
        <authorList>
            <person name="Poullet M."/>
        </authorList>
    </citation>
    <scope>NUCLEOTIDE SEQUENCE</scope>
    <source>
        <strain evidence="1">E1834</strain>
    </source>
</reference>
<proteinExistence type="predicted"/>
<organism evidence="1 2">
    <name type="scientific">Meloidogyne enterolobii</name>
    <name type="common">Root-knot nematode worm</name>
    <name type="synonym">Meloidogyne mayaguensis</name>
    <dbReference type="NCBI Taxonomy" id="390850"/>
    <lineage>
        <taxon>Eukaryota</taxon>
        <taxon>Metazoa</taxon>
        <taxon>Ecdysozoa</taxon>
        <taxon>Nematoda</taxon>
        <taxon>Chromadorea</taxon>
        <taxon>Rhabditida</taxon>
        <taxon>Tylenchina</taxon>
        <taxon>Tylenchomorpha</taxon>
        <taxon>Tylenchoidea</taxon>
        <taxon>Meloidogynidae</taxon>
        <taxon>Meloidogyninae</taxon>
        <taxon>Meloidogyne</taxon>
    </lineage>
</organism>
<keyword evidence="2" id="KW-1185">Reference proteome</keyword>
<gene>
    <name evidence="1" type="ORF">MENTE1834_LOCUS22584</name>
</gene>
<name>A0ACB0Z9Z9_MELEN</name>
<dbReference type="Proteomes" id="UP001497535">
    <property type="component" value="Unassembled WGS sequence"/>
</dbReference>